<protein>
    <submittedName>
        <fullName evidence="2">Expressed protein</fullName>
    </submittedName>
</protein>
<keyword evidence="1" id="KW-1133">Transmembrane helix</keyword>
<organism evidence="3">
    <name type="scientific">Schizophyllum commune (strain H4-8 / FGSC 9210)</name>
    <name type="common">Split gill fungus</name>
    <dbReference type="NCBI Taxonomy" id="578458"/>
    <lineage>
        <taxon>Eukaryota</taxon>
        <taxon>Fungi</taxon>
        <taxon>Dikarya</taxon>
        <taxon>Basidiomycota</taxon>
        <taxon>Agaricomycotina</taxon>
        <taxon>Agaricomycetes</taxon>
        <taxon>Agaricomycetidae</taxon>
        <taxon>Agaricales</taxon>
        <taxon>Schizophyllaceae</taxon>
        <taxon>Schizophyllum</taxon>
    </lineage>
</organism>
<evidence type="ECO:0000313" key="2">
    <source>
        <dbReference type="EMBL" id="EFI97038.1"/>
    </source>
</evidence>
<dbReference type="Proteomes" id="UP000007431">
    <property type="component" value="Unassembled WGS sequence"/>
</dbReference>
<reference evidence="2 3" key="1">
    <citation type="journal article" date="2010" name="Nat. Biotechnol.">
        <title>Genome sequence of the model mushroom Schizophyllum commune.</title>
        <authorList>
            <person name="Ohm R.A."/>
            <person name="de Jong J.F."/>
            <person name="Lugones L.G."/>
            <person name="Aerts A."/>
            <person name="Kothe E."/>
            <person name="Stajich J.E."/>
            <person name="de Vries R.P."/>
            <person name="Record E."/>
            <person name="Levasseur A."/>
            <person name="Baker S.E."/>
            <person name="Bartholomew K.A."/>
            <person name="Coutinho P.M."/>
            <person name="Erdmann S."/>
            <person name="Fowler T.J."/>
            <person name="Gathman A.C."/>
            <person name="Lombard V."/>
            <person name="Henrissat B."/>
            <person name="Knabe N."/>
            <person name="Kuees U."/>
            <person name="Lilly W.W."/>
            <person name="Lindquist E."/>
            <person name="Lucas S."/>
            <person name="Magnuson J.K."/>
            <person name="Piumi F."/>
            <person name="Raudaskoski M."/>
            <person name="Salamov A."/>
            <person name="Schmutz J."/>
            <person name="Schwarze F.W.M.R."/>
            <person name="vanKuyk P.A."/>
            <person name="Horton J.S."/>
            <person name="Grigoriev I.V."/>
            <person name="Woesten H.A.B."/>
        </authorList>
    </citation>
    <scope>NUCLEOTIDE SEQUENCE [LARGE SCALE GENOMIC DNA]</scope>
    <source>
        <strain evidence="3">H4-8 / FGSC 9210</strain>
    </source>
</reference>
<keyword evidence="3" id="KW-1185">Reference proteome</keyword>
<dbReference type="VEuPathDB" id="FungiDB:SCHCODRAFT_02280053"/>
<dbReference type="AlphaFoldDB" id="D8Q5W1"/>
<proteinExistence type="predicted"/>
<evidence type="ECO:0000313" key="3">
    <source>
        <dbReference type="Proteomes" id="UP000007431"/>
    </source>
</evidence>
<keyword evidence="1" id="KW-0812">Transmembrane</keyword>
<accession>D8Q5W1</accession>
<keyword evidence="1" id="KW-0472">Membrane</keyword>
<feature type="transmembrane region" description="Helical" evidence="1">
    <location>
        <begin position="12"/>
        <end position="33"/>
    </location>
</feature>
<sequence length="143" mass="15884">MSTSPYRTPLRALLPFAAVITFYMTPLATNALACHQRKNRHIAGNEGSCFPVSRRTSLASKSRLRVKSRNSKPSTMSAMLKARKRAQTPHFPTIGNPAPGFNLLPTRVPSHRLDWMPRYSLLAAADANWKTSSPRPSRALLQS</sequence>
<dbReference type="HOGENOM" id="CLU_1807320_0_0_1"/>
<name>D8Q5W1_SCHCM</name>
<evidence type="ECO:0000256" key="1">
    <source>
        <dbReference type="SAM" id="Phobius"/>
    </source>
</evidence>
<gene>
    <name evidence="2" type="ORF">SCHCODRAFT_85271</name>
</gene>
<dbReference type="InParanoid" id="D8Q5W1"/>
<dbReference type="EMBL" id="GL377306">
    <property type="protein sequence ID" value="EFI97038.1"/>
    <property type="molecule type" value="Genomic_DNA"/>
</dbReference>